<protein>
    <submittedName>
        <fullName evidence="4">Uncharacterized protein</fullName>
    </submittedName>
</protein>
<accession>A0A450VD44</accession>
<dbReference type="AlphaFoldDB" id="A0A450VD44"/>
<feature type="region of interest" description="Disordered" evidence="1">
    <location>
        <begin position="1"/>
        <end position="33"/>
    </location>
</feature>
<sequence length="67" mass="7648">MDRGSQERDRSLDAADRGPDGAGNASLENRSSVNRESYRCENIYFDIPRMDRFFSLESRLDSGSNRT</sequence>
<reference evidence="4" key="1">
    <citation type="submission" date="2019-02" db="EMBL/GenBank/DDBJ databases">
        <authorList>
            <person name="Gruber-Vodicka R. H."/>
            <person name="Seah K. B. B."/>
        </authorList>
    </citation>
    <scope>NUCLEOTIDE SEQUENCE</scope>
    <source>
        <strain evidence="4">BECK_SA2B12</strain>
        <strain evidence="2">BECK_SA2B15</strain>
        <strain evidence="3">BECK_SA2B20</strain>
    </source>
</reference>
<dbReference type="EMBL" id="CAADFG010000105">
    <property type="protein sequence ID" value="VFJ96506.1"/>
    <property type="molecule type" value="Genomic_DNA"/>
</dbReference>
<feature type="compositionally biased region" description="Basic and acidic residues" evidence="1">
    <location>
        <begin position="1"/>
        <end position="19"/>
    </location>
</feature>
<evidence type="ECO:0000313" key="3">
    <source>
        <dbReference type="EMBL" id="VFJ97092.1"/>
    </source>
</evidence>
<proteinExistence type="predicted"/>
<dbReference type="EMBL" id="CAADFI010000104">
    <property type="protein sequence ID" value="VFJ97092.1"/>
    <property type="molecule type" value="Genomic_DNA"/>
</dbReference>
<dbReference type="EMBL" id="CAADFJ010000100">
    <property type="protein sequence ID" value="VFK02713.1"/>
    <property type="molecule type" value="Genomic_DNA"/>
</dbReference>
<evidence type="ECO:0000313" key="4">
    <source>
        <dbReference type="EMBL" id="VFK02713.1"/>
    </source>
</evidence>
<gene>
    <name evidence="2" type="ORF">BECKH772A_GA0070896_101053</name>
    <name evidence="3" type="ORF">BECKH772B_GA0070898_101043</name>
    <name evidence="4" type="ORF">BECKH772C_GA0070978_101003</name>
</gene>
<name>A0A450VD44_9GAMM</name>
<evidence type="ECO:0000256" key="1">
    <source>
        <dbReference type="SAM" id="MobiDB-lite"/>
    </source>
</evidence>
<organism evidence="4">
    <name type="scientific">Candidatus Kentrum eta</name>
    <dbReference type="NCBI Taxonomy" id="2126337"/>
    <lineage>
        <taxon>Bacteria</taxon>
        <taxon>Pseudomonadati</taxon>
        <taxon>Pseudomonadota</taxon>
        <taxon>Gammaproteobacteria</taxon>
        <taxon>Candidatus Kentrum</taxon>
    </lineage>
</organism>
<evidence type="ECO:0000313" key="2">
    <source>
        <dbReference type="EMBL" id="VFJ96506.1"/>
    </source>
</evidence>